<gene>
    <name evidence="1" type="ORF">V1477_011434</name>
</gene>
<feature type="non-terminal residue" evidence="1">
    <location>
        <position position="1"/>
    </location>
</feature>
<sequence>YKPDTNLIVDEELFPTKVRCKFTHYIVYISKPDKSGIKVFHIWEKKNPDRRQYHLLNYSLDVQRTIFSRVHHWRQNYWQNEQYYLGLFGKRIVPASKINKDELERFSTVLYKTNNCTLTIYKSKPAKKVTILKSEYSKQLYIITKPNSASMSPIKWQKNTVSNQNLIDGLFFQVFFQVSFNILDLAVDKIYPNNNFYLNSRRASRRRSGISPRRKRKLTRNIKWPSQYFVFAKNMLDTILQRKQDN</sequence>
<evidence type="ECO:0000313" key="1">
    <source>
        <dbReference type="EMBL" id="KAL2738075.1"/>
    </source>
</evidence>
<accession>A0ABD2BZA8</accession>
<proteinExistence type="predicted"/>
<name>A0ABD2BZA8_VESMC</name>
<organism evidence="1 2">
    <name type="scientific">Vespula maculifrons</name>
    <name type="common">Eastern yellow jacket</name>
    <name type="synonym">Wasp</name>
    <dbReference type="NCBI Taxonomy" id="7453"/>
    <lineage>
        <taxon>Eukaryota</taxon>
        <taxon>Metazoa</taxon>
        <taxon>Ecdysozoa</taxon>
        <taxon>Arthropoda</taxon>
        <taxon>Hexapoda</taxon>
        <taxon>Insecta</taxon>
        <taxon>Pterygota</taxon>
        <taxon>Neoptera</taxon>
        <taxon>Endopterygota</taxon>
        <taxon>Hymenoptera</taxon>
        <taxon>Apocrita</taxon>
        <taxon>Aculeata</taxon>
        <taxon>Vespoidea</taxon>
        <taxon>Vespidae</taxon>
        <taxon>Vespinae</taxon>
        <taxon>Vespula</taxon>
    </lineage>
</organism>
<dbReference type="AlphaFoldDB" id="A0ABD2BZA8"/>
<comment type="caution">
    <text evidence="1">The sequence shown here is derived from an EMBL/GenBank/DDBJ whole genome shotgun (WGS) entry which is preliminary data.</text>
</comment>
<keyword evidence="2" id="KW-1185">Reference proteome</keyword>
<evidence type="ECO:0000313" key="2">
    <source>
        <dbReference type="Proteomes" id="UP001607303"/>
    </source>
</evidence>
<dbReference type="Proteomes" id="UP001607303">
    <property type="component" value="Unassembled WGS sequence"/>
</dbReference>
<dbReference type="EMBL" id="JAYRBN010000063">
    <property type="protein sequence ID" value="KAL2738075.1"/>
    <property type="molecule type" value="Genomic_DNA"/>
</dbReference>
<protein>
    <submittedName>
        <fullName evidence="1">PiggyBac transposable element-derived protein 4-like</fullName>
    </submittedName>
</protein>
<reference evidence="1 2" key="1">
    <citation type="journal article" date="2024" name="Ann. Entomol. Soc. Am.">
        <title>Genomic analyses of the southern and eastern yellowjacket wasps (Hymenoptera: Vespidae) reveal evolutionary signatures of social life.</title>
        <authorList>
            <person name="Catto M.A."/>
            <person name="Caine P.B."/>
            <person name="Orr S.E."/>
            <person name="Hunt B.G."/>
            <person name="Goodisman M.A.D."/>
        </authorList>
    </citation>
    <scope>NUCLEOTIDE SEQUENCE [LARGE SCALE GENOMIC DNA]</scope>
    <source>
        <strain evidence="1">232</strain>
        <tissue evidence="1">Head and thorax</tissue>
    </source>
</reference>